<gene>
    <name evidence="1" type="ORF">EP51_42785</name>
</gene>
<organism evidence="1 2">
    <name type="scientific">Rhodococcus opacus</name>
    <name type="common">Nocardia opaca</name>
    <dbReference type="NCBI Taxonomy" id="37919"/>
    <lineage>
        <taxon>Bacteria</taxon>
        <taxon>Bacillati</taxon>
        <taxon>Actinomycetota</taxon>
        <taxon>Actinomycetes</taxon>
        <taxon>Mycobacteriales</taxon>
        <taxon>Nocardiaceae</taxon>
        <taxon>Rhodococcus</taxon>
    </lineage>
</organism>
<sequence length="68" mass="7193">MGWVPALGGADDDYGGLPALQVCNGRLNGGDHICNSGASWDGYLLGVHGDYDFDVNAYPIDAYGVIFR</sequence>
<accession>A0A076EZM8</accession>
<evidence type="ECO:0000313" key="2">
    <source>
        <dbReference type="Proteomes" id="UP000028488"/>
    </source>
</evidence>
<keyword evidence="1" id="KW-0614">Plasmid</keyword>
<dbReference type="Proteomes" id="UP000028488">
    <property type="component" value="Plasmid pPDG2"/>
</dbReference>
<evidence type="ECO:0000313" key="1">
    <source>
        <dbReference type="EMBL" id="AII10878.1"/>
    </source>
</evidence>
<dbReference type="EMBL" id="CP008949">
    <property type="protein sequence ID" value="AII10878.1"/>
    <property type="molecule type" value="Genomic_DNA"/>
</dbReference>
<name>A0A076EZM8_RHOOP</name>
<proteinExistence type="predicted"/>
<reference evidence="1 2" key="1">
    <citation type="submission" date="2014-07" db="EMBL/GenBank/DDBJ databases">
        <title>Genome Sequence of Rhodococcus opacus Strain R7, a Biodegrader of Mono- and Polycyclic Aromatic Hydrocarbons.</title>
        <authorList>
            <person name="Di Gennaro P."/>
            <person name="Zampolli J."/>
            <person name="Presti I."/>
            <person name="Cappelletti M."/>
            <person name="D'Ursi P."/>
            <person name="Orro A."/>
            <person name="Mezzelani A."/>
            <person name="Milanesi L."/>
        </authorList>
    </citation>
    <scope>NUCLEOTIDE SEQUENCE [LARGE SCALE GENOMIC DNA]</scope>
    <source>
        <strain evidence="1 2">R7</strain>
        <plasmid evidence="1">pPDG2</plasmid>
    </source>
</reference>
<protein>
    <submittedName>
        <fullName evidence="1">Uncharacterized protein</fullName>
    </submittedName>
</protein>
<geneLocation type="plasmid" evidence="1 2">
    <name>pPDG2</name>
</geneLocation>
<dbReference type="AlphaFoldDB" id="A0A076EZM8"/>